<gene>
    <name evidence="2" type="ORF">GCM10009768_13900</name>
</gene>
<keyword evidence="1" id="KW-0472">Membrane</keyword>
<feature type="transmembrane region" description="Helical" evidence="1">
    <location>
        <begin position="355"/>
        <end position="374"/>
    </location>
</feature>
<dbReference type="EMBL" id="BAAAOB010000001">
    <property type="protein sequence ID" value="GAA1786250.1"/>
    <property type="molecule type" value="Genomic_DNA"/>
</dbReference>
<evidence type="ECO:0000313" key="2">
    <source>
        <dbReference type="EMBL" id="GAA1786250.1"/>
    </source>
</evidence>
<feature type="transmembrane region" description="Helical" evidence="1">
    <location>
        <begin position="78"/>
        <end position="102"/>
    </location>
</feature>
<proteinExistence type="predicted"/>
<evidence type="ECO:0008006" key="4">
    <source>
        <dbReference type="Google" id="ProtNLM"/>
    </source>
</evidence>
<organism evidence="2 3">
    <name type="scientific">Leucobacter iarius</name>
    <dbReference type="NCBI Taxonomy" id="333963"/>
    <lineage>
        <taxon>Bacteria</taxon>
        <taxon>Bacillati</taxon>
        <taxon>Actinomycetota</taxon>
        <taxon>Actinomycetes</taxon>
        <taxon>Micrococcales</taxon>
        <taxon>Microbacteriaceae</taxon>
        <taxon>Leucobacter</taxon>
    </lineage>
</organism>
<evidence type="ECO:0000313" key="3">
    <source>
        <dbReference type="Proteomes" id="UP001500851"/>
    </source>
</evidence>
<feature type="transmembrane region" description="Helical" evidence="1">
    <location>
        <begin position="52"/>
        <end position="72"/>
    </location>
</feature>
<accession>A0ABN2LFB4</accession>
<feature type="transmembrane region" description="Helical" evidence="1">
    <location>
        <begin position="162"/>
        <end position="179"/>
    </location>
</feature>
<feature type="transmembrane region" description="Helical" evidence="1">
    <location>
        <begin position="231"/>
        <end position="261"/>
    </location>
</feature>
<evidence type="ECO:0000256" key="1">
    <source>
        <dbReference type="SAM" id="Phobius"/>
    </source>
</evidence>
<keyword evidence="3" id="KW-1185">Reference proteome</keyword>
<dbReference type="Proteomes" id="UP001500851">
    <property type="component" value="Unassembled WGS sequence"/>
</dbReference>
<name>A0ABN2LFB4_9MICO</name>
<dbReference type="RefSeq" id="WP_344030915.1">
    <property type="nucleotide sequence ID" value="NZ_BAAAOB010000001.1"/>
</dbReference>
<comment type="caution">
    <text evidence="2">The sequence shown here is derived from an EMBL/GenBank/DDBJ whole genome shotgun (WGS) entry which is preliminary data.</text>
</comment>
<protein>
    <recommendedName>
        <fullName evidence="4">DUF998 domain-containing protein</fullName>
    </recommendedName>
</protein>
<feature type="transmembrane region" description="Helical" evidence="1">
    <location>
        <begin position="273"/>
        <end position="291"/>
    </location>
</feature>
<sequence>MNGNARDTGLAQRRARLRARIPRAIDTTLELLYPGDASGGADSHQARVEARALGAATLAAAAAILVGLVVFGPGTHPLWGSISTGSIGTLLAGLVAIASSVAEQLRAPMRAPASWSPRAARAQRFVGIAAVALVHGGIAVIGIGMVFAVLSQGFFGVQLDQLTSTVASVIVAAGTAYLVTVSAAKITTAELSMLLSMFLTGGIVVAMLTTSDAKWWHFHFSELGAGTDVSGLVFNLTLFLGGLLLAAFAFTLLIDLAAWAAAAPPSRTRNVRAVAWGFQIIGICLAGVGIVPVNLNLIVHNTFATGMAVVFGAILIGLRWLLDGFTRVFLLFSDVVLAAIVFAALLFWPLGYYNLAAFELVVAGVIFAWLIIFVRHVGAAVPSGASAHRNPTASSPERSR</sequence>
<feature type="transmembrane region" description="Helical" evidence="1">
    <location>
        <begin position="191"/>
        <end position="211"/>
    </location>
</feature>
<reference evidence="2 3" key="1">
    <citation type="journal article" date="2019" name="Int. J. Syst. Evol. Microbiol.">
        <title>The Global Catalogue of Microorganisms (GCM) 10K type strain sequencing project: providing services to taxonomists for standard genome sequencing and annotation.</title>
        <authorList>
            <consortium name="The Broad Institute Genomics Platform"/>
            <consortium name="The Broad Institute Genome Sequencing Center for Infectious Disease"/>
            <person name="Wu L."/>
            <person name="Ma J."/>
        </authorList>
    </citation>
    <scope>NUCLEOTIDE SEQUENCE [LARGE SCALE GENOMIC DNA]</scope>
    <source>
        <strain evidence="2 3">JCM 14736</strain>
    </source>
</reference>
<feature type="transmembrane region" description="Helical" evidence="1">
    <location>
        <begin position="329"/>
        <end position="349"/>
    </location>
</feature>
<keyword evidence="1" id="KW-1133">Transmembrane helix</keyword>
<feature type="transmembrane region" description="Helical" evidence="1">
    <location>
        <begin position="125"/>
        <end position="150"/>
    </location>
</feature>
<keyword evidence="1" id="KW-0812">Transmembrane</keyword>
<feature type="transmembrane region" description="Helical" evidence="1">
    <location>
        <begin position="303"/>
        <end position="322"/>
    </location>
</feature>